<dbReference type="Pfam" id="PF00076">
    <property type="entry name" value="RRM_1"/>
    <property type="match status" value="2"/>
</dbReference>
<dbReference type="InterPro" id="IPR012677">
    <property type="entry name" value="Nucleotide-bd_a/b_plait_sf"/>
</dbReference>
<evidence type="ECO:0000256" key="3">
    <source>
        <dbReference type="ARBA" id="ARBA00022884"/>
    </source>
</evidence>
<feature type="region of interest" description="Disordered" evidence="6">
    <location>
        <begin position="441"/>
        <end position="502"/>
    </location>
</feature>
<organism evidence="8">
    <name type="scientific">Amblyomma maculatum</name>
    <name type="common">Gulf Coast tick</name>
    <dbReference type="NCBI Taxonomy" id="34609"/>
    <lineage>
        <taxon>Eukaryota</taxon>
        <taxon>Metazoa</taxon>
        <taxon>Ecdysozoa</taxon>
        <taxon>Arthropoda</taxon>
        <taxon>Chelicerata</taxon>
        <taxon>Arachnida</taxon>
        <taxon>Acari</taxon>
        <taxon>Parasitiformes</taxon>
        <taxon>Ixodida</taxon>
        <taxon>Ixodoidea</taxon>
        <taxon>Ixodidae</taxon>
        <taxon>Amblyomminae</taxon>
        <taxon>Amblyomma</taxon>
    </lineage>
</organism>
<evidence type="ECO:0000256" key="4">
    <source>
        <dbReference type="ARBA" id="ARBA00023242"/>
    </source>
</evidence>
<dbReference type="PANTHER" id="PTHR23236">
    <property type="entry name" value="EUKARYOTIC TRANSLATION INITIATION FACTOR 4B/4H"/>
    <property type="match status" value="1"/>
</dbReference>
<evidence type="ECO:0000256" key="1">
    <source>
        <dbReference type="ARBA" id="ARBA00004604"/>
    </source>
</evidence>
<dbReference type="CDD" id="cd12394">
    <property type="entry name" value="RRM1_RBM34"/>
    <property type="match status" value="1"/>
</dbReference>
<evidence type="ECO:0000256" key="2">
    <source>
        <dbReference type="ARBA" id="ARBA00007077"/>
    </source>
</evidence>
<feature type="compositionally biased region" description="Basic and acidic residues" evidence="6">
    <location>
        <begin position="202"/>
        <end position="213"/>
    </location>
</feature>
<feature type="compositionally biased region" description="Basic and acidic residues" evidence="6">
    <location>
        <begin position="224"/>
        <end position="234"/>
    </location>
</feature>
<feature type="compositionally biased region" description="Basic residues" evidence="6">
    <location>
        <begin position="176"/>
        <end position="189"/>
    </location>
</feature>
<feature type="domain" description="RRM" evidence="7">
    <location>
        <begin position="337"/>
        <end position="414"/>
    </location>
</feature>
<dbReference type="InterPro" id="IPR000504">
    <property type="entry name" value="RRM_dom"/>
</dbReference>
<dbReference type="GO" id="GO:0003723">
    <property type="term" value="F:RNA binding"/>
    <property type="evidence" value="ECO:0007669"/>
    <property type="project" value="UniProtKB-UniRule"/>
</dbReference>
<evidence type="ECO:0000256" key="6">
    <source>
        <dbReference type="SAM" id="MobiDB-lite"/>
    </source>
</evidence>
<dbReference type="PROSITE" id="PS50102">
    <property type="entry name" value="RRM"/>
    <property type="match status" value="2"/>
</dbReference>
<feature type="non-terminal residue" evidence="8">
    <location>
        <position position="1"/>
    </location>
</feature>
<evidence type="ECO:0000259" key="7">
    <source>
        <dbReference type="PROSITE" id="PS50102"/>
    </source>
</evidence>
<protein>
    <recommendedName>
        <fullName evidence="7">RRM domain-containing protein</fullName>
    </recommendedName>
</protein>
<dbReference type="InterPro" id="IPR034221">
    <property type="entry name" value="RBM34_RRM2"/>
</dbReference>
<dbReference type="InterPro" id="IPR035979">
    <property type="entry name" value="RBD_domain_sf"/>
</dbReference>
<comment type="subcellular location">
    <subcellularLocation>
        <location evidence="1">Nucleus</location>
        <location evidence="1">Nucleolus</location>
    </subcellularLocation>
</comment>
<name>G3MHF4_AMBMU</name>
<proteinExistence type="evidence at transcript level"/>
<dbReference type="EMBL" id="JO841305">
    <property type="protein sequence ID" value="AEO32922.1"/>
    <property type="molecule type" value="mRNA"/>
</dbReference>
<dbReference type="AlphaFoldDB" id="G3MHF4"/>
<reference evidence="8" key="1">
    <citation type="journal article" date="2011" name="PLoS ONE">
        <title>A deep insight into the sialotranscriptome of the gulf coast tick, Amblyomma maculatum.</title>
        <authorList>
            <person name="Karim S."/>
            <person name="Singh P."/>
            <person name="Ribeiro J.M."/>
        </authorList>
    </citation>
    <scope>NUCLEOTIDE SEQUENCE</scope>
    <source>
        <tissue evidence="8">Salivary gland</tissue>
    </source>
</reference>
<dbReference type="SUPFAM" id="SSF54928">
    <property type="entry name" value="RNA-binding domain, RBD"/>
    <property type="match status" value="2"/>
</dbReference>
<keyword evidence="3 5" id="KW-0694">RNA-binding</keyword>
<feature type="domain" description="RRM" evidence="7">
    <location>
        <begin position="234"/>
        <end position="328"/>
    </location>
</feature>
<evidence type="ECO:0000313" key="8">
    <source>
        <dbReference type="EMBL" id="AEO32922.1"/>
    </source>
</evidence>
<dbReference type="SMART" id="SM00360">
    <property type="entry name" value="RRM"/>
    <property type="match status" value="2"/>
</dbReference>
<evidence type="ECO:0000256" key="5">
    <source>
        <dbReference type="PROSITE-ProRule" id="PRU00176"/>
    </source>
</evidence>
<feature type="region of interest" description="Disordered" evidence="6">
    <location>
        <begin position="77"/>
        <end position="238"/>
    </location>
</feature>
<dbReference type="PANTHER" id="PTHR23236:SF25">
    <property type="entry name" value="RNA-BINDING PROTEIN 34"/>
    <property type="match status" value="1"/>
</dbReference>
<dbReference type="Gene3D" id="3.30.70.330">
    <property type="match status" value="2"/>
</dbReference>
<keyword evidence="4" id="KW-0539">Nucleus</keyword>
<accession>G3MHF4</accession>
<comment type="similarity">
    <text evidence="2">Belongs to the RRM RBM34 family.</text>
</comment>
<feature type="compositionally biased region" description="Polar residues" evidence="6">
    <location>
        <begin position="80"/>
        <end position="96"/>
    </location>
</feature>
<sequence>GCATNSGDRHCLLYLHVRLDLYVSRACSRASLKMYTIGAVADLVGGKGIAGTSSAKSPGKDEKVPKPTLLAPRYVEFVSPTASSTRKGSPRRTQNLGKRLHGELLPQKQDKTSRQVSKKFKHSKDNIDEFDEASDDSGHVASSDDDVKSVDSPLQPKKRKGGVTGDVIADEVCSSKHMHPAERRKRKKASHSDADNAVNSETTKEPSDSEQKPAKKRGSRKKKEHPDTPDKNERTLFVGNLPGTATKRTLRQMFCQYGPIESVRFRSIVPAREGLSKKVAFLTKSLHSTKQTVNAYVVYREREAVKKALALNGTVVLGKHIRVDVVGDTKPQASESHTVFVGNLPHEVQDEELWTFFADCGDVTSVRLIRDKGTGMGKGFGFVTFKNRDGAALALEMAGRELCGRPVRVTEFSKQAAAKKASQQGTPGQRLRKAKQLNASMEHTNFKGSQAERILKKKKLKKQIREKQQKKRQKEIFQLGGGPSKNAKKKKETRQPNKGGVE</sequence>
<dbReference type="CDD" id="cd12395">
    <property type="entry name" value="RRM2_RBM34"/>
    <property type="match status" value="1"/>
</dbReference>
<feature type="compositionally biased region" description="Basic residues" evidence="6">
    <location>
        <begin position="455"/>
        <end position="473"/>
    </location>
</feature>
<feature type="compositionally biased region" description="Basic residues" evidence="6">
    <location>
        <begin position="214"/>
        <end position="223"/>
    </location>
</feature>